<accession>A0A7S4CSY9</accession>
<feature type="region of interest" description="Disordered" evidence="1">
    <location>
        <begin position="69"/>
        <end position="100"/>
    </location>
</feature>
<proteinExistence type="predicted"/>
<dbReference type="EMBL" id="HBJA01047356">
    <property type="protein sequence ID" value="CAE0805523.1"/>
    <property type="molecule type" value="Transcribed_RNA"/>
</dbReference>
<gene>
    <name evidence="2" type="ORF">EGYM00163_LOCUS16649</name>
</gene>
<feature type="compositionally biased region" description="Polar residues" evidence="1">
    <location>
        <begin position="87"/>
        <end position="100"/>
    </location>
</feature>
<protein>
    <submittedName>
        <fullName evidence="2">Uncharacterized protein</fullName>
    </submittedName>
</protein>
<name>A0A7S4CSY9_9EUGL</name>
<organism evidence="2">
    <name type="scientific">Eutreptiella gymnastica</name>
    <dbReference type="NCBI Taxonomy" id="73025"/>
    <lineage>
        <taxon>Eukaryota</taxon>
        <taxon>Discoba</taxon>
        <taxon>Euglenozoa</taxon>
        <taxon>Euglenida</taxon>
        <taxon>Spirocuta</taxon>
        <taxon>Euglenophyceae</taxon>
        <taxon>Eutreptiales</taxon>
        <taxon>Eutreptiaceae</taxon>
        <taxon>Eutreptiella</taxon>
    </lineage>
</organism>
<reference evidence="2" key="1">
    <citation type="submission" date="2021-01" db="EMBL/GenBank/DDBJ databases">
        <authorList>
            <person name="Corre E."/>
            <person name="Pelletier E."/>
            <person name="Niang G."/>
            <person name="Scheremetjew M."/>
            <person name="Finn R."/>
            <person name="Kale V."/>
            <person name="Holt S."/>
            <person name="Cochrane G."/>
            <person name="Meng A."/>
            <person name="Brown T."/>
            <person name="Cohen L."/>
        </authorList>
    </citation>
    <scope>NUCLEOTIDE SEQUENCE</scope>
    <source>
        <strain evidence="2">CCMP1594</strain>
    </source>
</reference>
<evidence type="ECO:0000313" key="2">
    <source>
        <dbReference type="EMBL" id="CAE0805523.1"/>
    </source>
</evidence>
<evidence type="ECO:0000256" key="1">
    <source>
        <dbReference type="SAM" id="MobiDB-lite"/>
    </source>
</evidence>
<feature type="compositionally biased region" description="Low complexity" evidence="1">
    <location>
        <begin position="75"/>
        <end position="86"/>
    </location>
</feature>
<sequence length="100" mass="10931">MNSEPNTTLDTDPSCCNNPGATKGYCGCHQRSALALQRANPGPTRGLRPALLAASRTICCRNNTARVLSSVPPTQQREQQQQQQQQLLTFQPDSNSYSQL</sequence>
<dbReference type="AlphaFoldDB" id="A0A7S4CSY9"/>